<proteinExistence type="predicted"/>
<sequence length="70" mass="7834">DTDEIHCLYCLRSVEIPIQATDGEVVLQLVEALLLLRNITIVNVSLLLNAPEARSERLKRKSTTVSSDQE</sequence>
<accession>A0A9N9G2J7</accession>
<keyword evidence="2" id="KW-1185">Reference proteome</keyword>
<dbReference type="AlphaFoldDB" id="A0A9N9G2J7"/>
<gene>
    <name evidence="1" type="ORF">ALEPTO_LOCUS7006</name>
</gene>
<organism evidence="1 2">
    <name type="scientific">Ambispora leptoticha</name>
    <dbReference type="NCBI Taxonomy" id="144679"/>
    <lineage>
        <taxon>Eukaryota</taxon>
        <taxon>Fungi</taxon>
        <taxon>Fungi incertae sedis</taxon>
        <taxon>Mucoromycota</taxon>
        <taxon>Glomeromycotina</taxon>
        <taxon>Glomeromycetes</taxon>
        <taxon>Archaeosporales</taxon>
        <taxon>Ambisporaceae</taxon>
        <taxon>Ambispora</taxon>
    </lineage>
</organism>
<dbReference type="EMBL" id="CAJVPS010002739">
    <property type="protein sequence ID" value="CAG8575339.1"/>
    <property type="molecule type" value="Genomic_DNA"/>
</dbReference>
<comment type="caution">
    <text evidence="1">The sequence shown here is derived from an EMBL/GenBank/DDBJ whole genome shotgun (WGS) entry which is preliminary data.</text>
</comment>
<reference evidence="1" key="1">
    <citation type="submission" date="2021-06" db="EMBL/GenBank/DDBJ databases">
        <authorList>
            <person name="Kallberg Y."/>
            <person name="Tangrot J."/>
            <person name="Rosling A."/>
        </authorList>
    </citation>
    <scope>NUCLEOTIDE SEQUENCE</scope>
    <source>
        <strain evidence="1">FL130A</strain>
    </source>
</reference>
<feature type="non-terminal residue" evidence="1">
    <location>
        <position position="1"/>
    </location>
</feature>
<evidence type="ECO:0000313" key="2">
    <source>
        <dbReference type="Proteomes" id="UP000789508"/>
    </source>
</evidence>
<protein>
    <submittedName>
        <fullName evidence="1">7882_t:CDS:1</fullName>
    </submittedName>
</protein>
<name>A0A9N9G2J7_9GLOM</name>
<dbReference type="Proteomes" id="UP000789508">
    <property type="component" value="Unassembled WGS sequence"/>
</dbReference>
<evidence type="ECO:0000313" key="1">
    <source>
        <dbReference type="EMBL" id="CAG8575339.1"/>
    </source>
</evidence>